<keyword evidence="1" id="KW-0378">Hydrolase</keyword>
<evidence type="ECO:0000313" key="1">
    <source>
        <dbReference type="EMBL" id="TVS27869.1"/>
    </source>
</evidence>
<comment type="caution">
    <text evidence="1">The sequence shown here is derived from an EMBL/GenBank/DDBJ whole genome shotgun (WGS) entry which is preliminary data.</text>
</comment>
<dbReference type="EMBL" id="RXIR01000016">
    <property type="protein sequence ID" value="TVS27869.1"/>
    <property type="molecule type" value="Genomic_DNA"/>
</dbReference>
<name>A0A6C1TY50_9CORY</name>
<keyword evidence="1" id="KW-0540">Nuclease</keyword>
<reference evidence="1 2" key="1">
    <citation type="submission" date="2018-12" db="EMBL/GenBank/DDBJ databases">
        <title>Corynebacterium sanguinis sp. nov., a clinically-associated and environmental corynebacterium.</title>
        <authorList>
            <person name="Gonzales-Siles L."/>
            <person name="Jaen-Luchoro D."/>
            <person name="Cardew S."/>
            <person name="Inganas E."/>
            <person name="Ohlen M."/>
            <person name="Jensie-Markopolous S."/>
            <person name="Pinyeiro-Iglesias B."/>
            <person name="Molin K."/>
            <person name="Skovbjerg S."/>
            <person name="Svensson-Stadler L."/>
            <person name="Funke G."/>
            <person name="Moore E.R.B."/>
        </authorList>
    </citation>
    <scope>NUCLEOTIDE SEQUENCE [LARGE SCALE GENOMIC DNA]</scope>
    <source>
        <strain evidence="1 2">58734</strain>
    </source>
</reference>
<proteinExistence type="predicted"/>
<accession>A0A6C1TY50</accession>
<keyword evidence="1" id="KW-0255">Endonuclease</keyword>
<dbReference type="Proteomes" id="UP000336646">
    <property type="component" value="Unassembled WGS sequence"/>
</dbReference>
<dbReference type="GO" id="GO:0004519">
    <property type="term" value="F:endonuclease activity"/>
    <property type="evidence" value="ECO:0007669"/>
    <property type="project" value="UniProtKB-KW"/>
</dbReference>
<protein>
    <submittedName>
        <fullName evidence="1">HNH endonuclease</fullName>
    </submittedName>
</protein>
<organism evidence="1 2">
    <name type="scientific">Corynebacterium sanguinis</name>
    <dbReference type="NCBI Taxonomy" id="2594913"/>
    <lineage>
        <taxon>Bacteria</taxon>
        <taxon>Bacillati</taxon>
        <taxon>Actinomycetota</taxon>
        <taxon>Actinomycetes</taxon>
        <taxon>Mycobacteriales</taxon>
        <taxon>Corynebacteriaceae</taxon>
        <taxon>Corynebacterium</taxon>
    </lineage>
</organism>
<feature type="non-terminal residue" evidence="1">
    <location>
        <position position="61"/>
    </location>
</feature>
<gene>
    <name evidence="1" type="ORF">EKI59_07905</name>
</gene>
<sequence>MAGVERGAHMDATHTGVDHFFRTQRPNDTLARLGQDKRDIEYEIFSTWAETAHVVDDFEVE</sequence>
<evidence type="ECO:0000313" key="2">
    <source>
        <dbReference type="Proteomes" id="UP000336646"/>
    </source>
</evidence>
<dbReference type="AlphaFoldDB" id="A0A6C1TY50"/>